<comment type="caution">
    <text evidence="1">The sequence shown here is derived from an EMBL/GenBank/DDBJ whole genome shotgun (WGS) entry which is preliminary data.</text>
</comment>
<proteinExistence type="predicted"/>
<organism evidence="1 2">
    <name type="scientific">Phyllostomus discolor</name>
    <name type="common">pale spear-nosed bat</name>
    <dbReference type="NCBI Taxonomy" id="89673"/>
    <lineage>
        <taxon>Eukaryota</taxon>
        <taxon>Metazoa</taxon>
        <taxon>Chordata</taxon>
        <taxon>Craniata</taxon>
        <taxon>Vertebrata</taxon>
        <taxon>Euteleostomi</taxon>
        <taxon>Mammalia</taxon>
        <taxon>Eutheria</taxon>
        <taxon>Laurasiatheria</taxon>
        <taxon>Chiroptera</taxon>
        <taxon>Yangochiroptera</taxon>
        <taxon>Phyllostomidae</taxon>
        <taxon>Phyllostominae</taxon>
        <taxon>Phyllostomus</taxon>
    </lineage>
</organism>
<dbReference type="AlphaFoldDB" id="A0A834DBK0"/>
<gene>
    <name evidence="1" type="ORF">HJG60_009998</name>
</gene>
<protein>
    <submittedName>
        <fullName evidence="1">Uncharacterized protein</fullName>
    </submittedName>
</protein>
<evidence type="ECO:0000313" key="2">
    <source>
        <dbReference type="Proteomes" id="UP000664940"/>
    </source>
</evidence>
<reference evidence="1 2" key="1">
    <citation type="journal article" date="2020" name="Nature">
        <title>Six reference-quality genomes reveal evolution of bat adaptations.</title>
        <authorList>
            <person name="Jebb D."/>
            <person name="Huang Z."/>
            <person name="Pippel M."/>
            <person name="Hughes G.M."/>
            <person name="Lavrichenko K."/>
            <person name="Devanna P."/>
            <person name="Winkler S."/>
            <person name="Jermiin L.S."/>
            <person name="Skirmuntt E.C."/>
            <person name="Katzourakis A."/>
            <person name="Burkitt-Gray L."/>
            <person name="Ray D.A."/>
            <person name="Sullivan K.A.M."/>
            <person name="Roscito J.G."/>
            <person name="Kirilenko B.M."/>
            <person name="Davalos L.M."/>
            <person name="Corthals A.P."/>
            <person name="Power M.L."/>
            <person name="Jones G."/>
            <person name="Ransome R.D."/>
            <person name="Dechmann D.K.N."/>
            <person name="Locatelli A.G."/>
            <person name="Puechmaille S.J."/>
            <person name="Fedrigo O."/>
            <person name="Jarvis E.D."/>
            <person name="Hiller M."/>
            <person name="Vernes S.C."/>
            <person name="Myers E.W."/>
            <person name="Teeling E.C."/>
        </authorList>
    </citation>
    <scope>NUCLEOTIDE SEQUENCE [LARGE SCALE GENOMIC DNA]</scope>
    <source>
        <strain evidence="1">Bat1K_MPI-CBG_1</strain>
    </source>
</reference>
<dbReference type="EMBL" id="JABVXQ010000023">
    <property type="protein sequence ID" value="KAF6072937.1"/>
    <property type="molecule type" value="Genomic_DNA"/>
</dbReference>
<name>A0A834DBK0_9CHIR</name>
<accession>A0A834DBK0</accession>
<evidence type="ECO:0000313" key="1">
    <source>
        <dbReference type="EMBL" id="KAF6072937.1"/>
    </source>
</evidence>
<sequence>MCPECQGRLGSQSCSSTPLCPACFLSPLLSPPLLSSPHLVLNAPHTLTSIPAQPSLQRMEAVLTMCLRHQPFRCPGLCRWSPQNLNQDSPDACVLFSSCRNPTHGLLLPVGWRGRCRIAAALHPRALETRGLKGRKPGRERSWLWVCCHQRPFPPQGASRVWAESEPELVGDAGAWPGEDQPLCGL</sequence>
<dbReference type="Proteomes" id="UP000664940">
    <property type="component" value="Unassembled WGS sequence"/>
</dbReference>